<organism evidence="2 3">
    <name type="scientific">Oedothorax gibbosus</name>
    <dbReference type="NCBI Taxonomy" id="931172"/>
    <lineage>
        <taxon>Eukaryota</taxon>
        <taxon>Metazoa</taxon>
        <taxon>Ecdysozoa</taxon>
        <taxon>Arthropoda</taxon>
        <taxon>Chelicerata</taxon>
        <taxon>Arachnida</taxon>
        <taxon>Araneae</taxon>
        <taxon>Araneomorphae</taxon>
        <taxon>Entelegynae</taxon>
        <taxon>Araneoidea</taxon>
        <taxon>Linyphiidae</taxon>
        <taxon>Erigoninae</taxon>
        <taxon>Oedothorax</taxon>
    </lineage>
</organism>
<sequence length="419" mass="46803">MALVTDAKQLSRKLSYIKGQITQINAWFVATDENTLAVEFDAKITAVKALKAKKEEYAMAAITSLDDSSYGEFNLKLLEVQGDLEDLETKLLHKSENYQCVVNNSDQSQNTAPNSPMAAVERNGELVNLSSLNQSGICLLPTASVLGLSSVEEEKFCEERFKSNVKINSDGRFVVKLPVYKEGELSNCKPAAVSRLLAMERKFVKNPEFGISYKLFLKEYGWDDPFPPELSYKWSEFRSQFEKLTEVKIPRWVGVRGQTVALHGFSDASEAAYAAVVYVVQTSEGLNDSVRLLVSKTKVASIKPVSIPRLELNAALLLARLLDAVSKIHLTVHAWTDVQVVLAWLSSPPRVWKQYVDNRTAEILELVPFDRWGHVDPMNTLPTLRLEVPLLTSCLVLICGGLVLTGWPKVRQNGQRKAR</sequence>
<feature type="transmembrane region" description="Helical" evidence="1">
    <location>
        <begin position="388"/>
        <end position="407"/>
    </location>
</feature>
<dbReference type="PANTHER" id="PTHR47331:SF1">
    <property type="entry name" value="GAG-LIKE PROTEIN"/>
    <property type="match status" value="1"/>
</dbReference>
<dbReference type="AlphaFoldDB" id="A0AAV6V6N8"/>
<keyword evidence="3" id="KW-1185">Reference proteome</keyword>
<gene>
    <name evidence="2" type="ORF">JTE90_027799</name>
</gene>
<name>A0AAV6V6N8_9ARAC</name>
<dbReference type="InterPro" id="IPR008042">
    <property type="entry name" value="Retrotrans_Pao"/>
</dbReference>
<accession>A0AAV6V6N8</accession>
<dbReference type="PANTHER" id="PTHR47331">
    <property type="entry name" value="PHD-TYPE DOMAIN-CONTAINING PROTEIN"/>
    <property type="match status" value="1"/>
</dbReference>
<dbReference type="EMBL" id="JAFNEN010000144">
    <property type="protein sequence ID" value="KAG8192157.1"/>
    <property type="molecule type" value="Genomic_DNA"/>
</dbReference>
<dbReference type="Pfam" id="PF05380">
    <property type="entry name" value="Peptidase_A17"/>
    <property type="match status" value="1"/>
</dbReference>
<proteinExistence type="predicted"/>
<reference evidence="2 3" key="1">
    <citation type="journal article" date="2022" name="Nat. Ecol. Evol.">
        <title>A masculinizing supergene underlies an exaggerated male reproductive morph in a spider.</title>
        <authorList>
            <person name="Hendrickx F."/>
            <person name="De Corte Z."/>
            <person name="Sonet G."/>
            <person name="Van Belleghem S.M."/>
            <person name="Kostlbacher S."/>
            <person name="Vangestel C."/>
        </authorList>
    </citation>
    <scope>NUCLEOTIDE SEQUENCE [LARGE SCALE GENOMIC DNA]</scope>
    <source>
        <strain evidence="2">W744_W776</strain>
    </source>
</reference>
<keyword evidence="1" id="KW-1133">Transmembrane helix</keyword>
<comment type="caution">
    <text evidence="2">The sequence shown here is derived from an EMBL/GenBank/DDBJ whole genome shotgun (WGS) entry which is preliminary data.</text>
</comment>
<evidence type="ECO:0000256" key="1">
    <source>
        <dbReference type="SAM" id="Phobius"/>
    </source>
</evidence>
<keyword evidence="1" id="KW-0812">Transmembrane</keyword>
<evidence type="ECO:0000313" key="3">
    <source>
        <dbReference type="Proteomes" id="UP000827092"/>
    </source>
</evidence>
<dbReference type="Proteomes" id="UP000827092">
    <property type="component" value="Unassembled WGS sequence"/>
</dbReference>
<keyword evidence="1" id="KW-0472">Membrane</keyword>
<protein>
    <submittedName>
        <fullName evidence="2">Uncharacterized protein</fullName>
    </submittedName>
</protein>
<evidence type="ECO:0000313" key="2">
    <source>
        <dbReference type="EMBL" id="KAG8192157.1"/>
    </source>
</evidence>